<evidence type="ECO:0000313" key="1">
    <source>
        <dbReference type="EMBL" id="MET3582601.1"/>
    </source>
</evidence>
<keyword evidence="2" id="KW-1185">Reference proteome</keyword>
<gene>
    <name evidence="1" type="ORF">ABID19_005663</name>
</gene>
<reference evidence="1 2" key="1">
    <citation type="submission" date="2024-06" db="EMBL/GenBank/DDBJ databases">
        <title>Genomic Encyclopedia of Type Strains, Phase IV (KMG-IV): sequencing the most valuable type-strain genomes for metagenomic binning, comparative biology and taxonomic classification.</title>
        <authorList>
            <person name="Goeker M."/>
        </authorList>
    </citation>
    <scope>NUCLEOTIDE SEQUENCE [LARGE SCALE GENOMIC DNA]</scope>
    <source>
        <strain evidence="1 2">DSM 100022</strain>
    </source>
</reference>
<proteinExistence type="predicted"/>
<dbReference type="RefSeq" id="WP_354494115.1">
    <property type="nucleotide sequence ID" value="NZ_JBEPMC010000012.1"/>
</dbReference>
<dbReference type="EMBL" id="JBEPMC010000012">
    <property type="protein sequence ID" value="MET3582601.1"/>
    <property type="molecule type" value="Genomic_DNA"/>
</dbReference>
<sequence>MKYALHLALGLSADIRLPLPSVQPETAGAIREAMLILAENDSNVFRSRRAVVGAGYWGPNAPYRTVTSKPETRFSSVNLYRNFISFLSGTSRIFMVF</sequence>
<dbReference type="Proteomes" id="UP001549204">
    <property type="component" value="Unassembled WGS sequence"/>
</dbReference>
<name>A0ABV2GWD8_9HYPH</name>
<organism evidence="1 2">
    <name type="scientific">Mesorhizobium robiniae</name>
    <dbReference type="NCBI Taxonomy" id="559315"/>
    <lineage>
        <taxon>Bacteria</taxon>
        <taxon>Pseudomonadati</taxon>
        <taxon>Pseudomonadota</taxon>
        <taxon>Alphaproteobacteria</taxon>
        <taxon>Hyphomicrobiales</taxon>
        <taxon>Phyllobacteriaceae</taxon>
        <taxon>Mesorhizobium</taxon>
    </lineage>
</organism>
<comment type="caution">
    <text evidence="1">The sequence shown here is derived from an EMBL/GenBank/DDBJ whole genome shotgun (WGS) entry which is preliminary data.</text>
</comment>
<protein>
    <submittedName>
        <fullName evidence="1">Uncharacterized protein</fullName>
    </submittedName>
</protein>
<evidence type="ECO:0000313" key="2">
    <source>
        <dbReference type="Proteomes" id="UP001549204"/>
    </source>
</evidence>
<accession>A0ABV2GWD8</accession>